<keyword evidence="2" id="KW-0732">Signal</keyword>
<feature type="compositionally biased region" description="Low complexity" evidence="1">
    <location>
        <begin position="30"/>
        <end position="60"/>
    </location>
</feature>
<dbReference type="Proteomes" id="UP000557204">
    <property type="component" value="Unassembled WGS sequence"/>
</dbReference>
<gene>
    <name evidence="4" type="ORF">HLI28_03845</name>
</gene>
<evidence type="ECO:0000313" key="4">
    <source>
        <dbReference type="EMBL" id="NNU26674.1"/>
    </source>
</evidence>
<dbReference type="PANTHER" id="PTHR34385:SF1">
    <property type="entry name" value="PEPTIDOGLYCAN L-ALANYL-D-GLUTAMATE ENDOPEPTIDASE CWLK"/>
    <property type="match status" value="1"/>
</dbReference>
<dbReference type="InterPro" id="IPR052179">
    <property type="entry name" value="DD-CPase-like"/>
</dbReference>
<dbReference type="InterPro" id="IPR009045">
    <property type="entry name" value="Zn_M74/Hedgehog-like"/>
</dbReference>
<feature type="region of interest" description="Disordered" evidence="1">
    <location>
        <begin position="30"/>
        <end position="95"/>
    </location>
</feature>
<dbReference type="GO" id="GO:0006508">
    <property type="term" value="P:proteolysis"/>
    <property type="evidence" value="ECO:0007669"/>
    <property type="project" value="InterPro"/>
</dbReference>
<dbReference type="AlphaFoldDB" id="A0A849JVQ2"/>
<dbReference type="RefSeq" id="WP_171246192.1">
    <property type="nucleotide sequence ID" value="NZ_JABFAJ010000007.1"/>
</dbReference>
<feature type="domain" description="D-alanyl-D-alanine carboxypeptidase-like core" evidence="3">
    <location>
        <begin position="214"/>
        <end position="339"/>
    </location>
</feature>
<feature type="signal peptide" evidence="2">
    <location>
        <begin position="1"/>
        <end position="25"/>
    </location>
</feature>
<reference evidence="4 5" key="1">
    <citation type="submission" date="2020-05" db="EMBL/GenBank/DDBJ databases">
        <title>Genome sequence of Isoptericola sp. JC619 isolated from Chilika lagoon, India.</title>
        <authorList>
            <person name="Kumar D."/>
            <person name="Appam K."/>
            <person name="Gandham S."/>
            <person name="Uppada J."/>
            <person name="Sasikala C."/>
            <person name="Venkata Ramana C."/>
        </authorList>
    </citation>
    <scope>NUCLEOTIDE SEQUENCE [LARGE SCALE GENOMIC DNA]</scope>
    <source>
        <strain evidence="4 5">JC619</strain>
    </source>
</reference>
<evidence type="ECO:0000256" key="2">
    <source>
        <dbReference type="SAM" id="SignalP"/>
    </source>
</evidence>
<name>A0A849JVQ2_9MICO</name>
<dbReference type="Pfam" id="PF02557">
    <property type="entry name" value="VanY"/>
    <property type="match status" value="1"/>
</dbReference>
<organism evidence="4 5">
    <name type="scientific">Isoptericola sediminis</name>
    <dbReference type="NCBI Taxonomy" id="2733572"/>
    <lineage>
        <taxon>Bacteria</taxon>
        <taxon>Bacillati</taxon>
        <taxon>Actinomycetota</taxon>
        <taxon>Actinomycetes</taxon>
        <taxon>Micrococcales</taxon>
        <taxon>Promicromonosporaceae</taxon>
        <taxon>Isoptericola</taxon>
    </lineage>
</organism>
<protein>
    <submittedName>
        <fullName evidence="4">M15 family metallopeptidase</fullName>
    </submittedName>
</protein>
<dbReference type="EMBL" id="JABFAJ010000007">
    <property type="protein sequence ID" value="NNU26674.1"/>
    <property type="molecule type" value="Genomic_DNA"/>
</dbReference>
<dbReference type="GO" id="GO:0008233">
    <property type="term" value="F:peptidase activity"/>
    <property type="evidence" value="ECO:0007669"/>
    <property type="project" value="InterPro"/>
</dbReference>
<evidence type="ECO:0000313" key="5">
    <source>
        <dbReference type="Proteomes" id="UP000557204"/>
    </source>
</evidence>
<evidence type="ECO:0000259" key="3">
    <source>
        <dbReference type="Pfam" id="PF02557"/>
    </source>
</evidence>
<feature type="chain" id="PRO_5038534194" evidence="2">
    <location>
        <begin position="26"/>
        <end position="360"/>
    </location>
</feature>
<dbReference type="SUPFAM" id="SSF55166">
    <property type="entry name" value="Hedgehog/DD-peptidase"/>
    <property type="match status" value="1"/>
</dbReference>
<proteinExistence type="predicted"/>
<dbReference type="InterPro" id="IPR058193">
    <property type="entry name" value="VanY/YodJ_core_dom"/>
</dbReference>
<comment type="caution">
    <text evidence="4">The sequence shown here is derived from an EMBL/GenBank/DDBJ whole genome shotgun (WGS) entry which is preliminary data.</text>
</comment>
<sequence>MNSRFVPPRRSSRLARTVLVATALAAGTVAGTASSPDPTGGTTSTLADGAPAAQPTPTAASRSTRGREDSGAGTTSFVGWDTDARRTADQPSADGVLVAPAQGRRLALQQRVDGEWLTRSTLTLDHGGADVARVALTRHWRHAPTTRWRLQASATATAAAATSAVKEVTVTWEATDDPTLPTVLVTKDRPVRPAGYEPERLVRPEGPGQAGDVRLVPAAARAIERLAADAAAATGRELVLVSGFRSADYQEELFGRYAAQHGTSGADRFSARSGHSEHQTGWAVDVTEAGVDFTRFGGTPSSDWVAANAWRYGYVVRYPAGGEEITGYDAEPWHLRYVGEDLATYVHRTGTTLEEAFGVA</sequence>
<dbReference type="Gene3D" id="3.30.1380.10">
    <property type="match status" value="1"/>
</dbReference>
<dbReference type="CDD" id="cd14852">
    <property type="entry name" value="LD-carboxypeptidase"/>
    <property type="match status" value="1"/>
</dbReference>
<dbReference type="InterPro" id="IPR003709">
    <property type="entry name" value="VanY-like_core_dom"/>
</dbReference>
<accession>A0A849JVQ2</accession>
<evidence type="ECO:0000256" key="1">
    <source>
        <dbReference type="SAM" id="MobiDB-lite"/>
    </source>
</evidence>
<dbReference type="PANTHER" id="PTHR34385">
    <property type="entry name" value="D-ALANYL-D-ALANINE CARBOXYPEPTIDASE"/>
    <property type="match status" value="1"/>
</dbReference>
<keyword evidence="5" id="KW-1185">Reference proteome</keyword>